<evidence type="ECO:0000256" key="7">
    <source>
        <dbReference type="RuleBase" id="RU365095"/>
    </source>
</evidence>
<evidence type="ECO:0000256" key="2">
    <source>
        <dbReference type="ARBA" id="ARBA00002681"/>
    </source>
</evidence>
<dbReference type="InterPro" id="IPR006148">
    <property type="entry name" value="Glc/Gal-6P_isomerase"/>
</dbReference>
<proteinExistence type="inferred from homology"/>
<evidence type="ECO:0000256" key="3">
    <source>
        <dbReference type="ARBA" id="ARBA00004961"/>
    </source>
</evidence>
<evidence type="ECO:0000259" key="8">
    <source>
        <dbReference type="Pfam" id="PF01182"/>
    </source>
</evidence>
<evidence type="ECO:0000256" key="1">
    <source>
        <dbReference type="ARBA" id="ARBA00000832"/>
    </source>
</evidence>
<dbReference type="SUPFAM" id="SSF100950">
    <property type="entry name" value="NagB/RpiA/CoA transferase-like"/>
    <property type="match status" value="1"/>
</dbReference>
<dbReference type="InterPro" id="IPR037171">
    <property type="entry name" value="NagB/RpiA_transferase-like"/>
</dbReference>
<dbReference type="AlphaFoldDB" id="A0A3L7E1M6"/>
<dbReference type="PANTHER" id="PTHR11054:SF0">
    <property type="entry name" value="6-PHOSPHOGLUCONOLACTONASE"/>
    <property type="match status" value="1"/>
</dbReference>
<dbReference type="GO" id="GO:0017057">
    <property type="term" value="F:6-phosphogluconolactonase activity"/>
    <property type="evidence" value="ECO:0007669"/>
    <property type="project" value="UniProtKB-UniRule"/>
</dbReference>
<comment type="catalytic activity">
    <reaction evidence="1 7">
        <text>6-phospho-D-glucono-1,5-lactone + H2O = 6-phospho-D-gluconate + H(+)</text>
        <dbReference type="Rhea" id="RHEA:12556"/>
        <dbReference type="ChEBI" id="CHEBI:15377"/>
        <dbReference type="ChEBI" id="CHEBI:15378"/>
        <dbReference type="ChEBI" id="CHEBI:57955"/>
        <dbReference type="ChEBI" id="CHEBI:58759"/>
        <dbReference type="EC" id="3.1.1.31"/>
    </reaction>
</comment>
<dbReference type="Proteomes" id="UP000265509">
    <property type="component" value="Unassembled WGS sequence"/>
</dbReference>
<comment type="caution">
    <text evidence="9">The sequence shown here is derived from an EMBL/GenBank/DDBJ whole genome shotgun (WGS) entry which is preliminary data.</text>
</comment>
<comment type="function">
    <text evidence="2 7">Hydrolysis of 6-phosphogluconolactone to 6-phosphogluconate.</text>
</comment>
<dbReference type="UniPathway" id="UPA00115">
    <property type="reaction ID" value="UER00409"/>
</dbReference>
<evidence type="ECO:0000256" key="4">
    <source>
        <dbReference type="ARBA" id="ARBA00010662"/>
    </source>
</evidence>
<organism evidence="9 10">
    <name type="scientific">Seongchinamella sediminis</name>
    <dbReference type="NCBI Taxonomy" id="2283635"/>
    <lineage>
        <taxon>Bacteria</taxon>
        <taxon>Pseudomonadati</taxon>
        <taxon>Pseudomonadota</taxon>
        <taxon>Gammaproteobacteria</taxon>
        <taxon>Cellvibrionales</taxon>
        <taxon>Halieaceae</taxon>
        <taxon>Seongchinamella</taxon>
    </lineage>
</organism>
<dbReference type="CDD" id="cd01400">
    <property type="entry name" value="6PGL"/>
    <property type="match status" value="1"/>
</dbReference>
<keyword evidence="10" id="KW-1185">Reference proteome</keyword>
<dbReference type="EMBL" id="QRAN01000002">
    <property type="protein sequence ID" value="RLQ23396.1"/>
    <property type="molecule type" value="Genomic_DNA"/>
</dbReference>
<dbReference type="OrthoDB" id="9810967at2"/>
<evidence type="ECO:0000256" key="6">
    <source>
        <dbReference type="ARBA" id="ARBA00020337"/>
    </source>
</evidence>
<dbReference type="NCBIfam" id="TIGR01198">
    <property type="entry name" value="pgl"/>
    <property type="match status" value="1"/>
</dbReference>
<dbReference type="GO" id="GO:0006098">
    <property type="term" value="P:pentose-phosphate shunt"/>
    <property type="evidence" value="ECO:0007669"/>
    <property type="project" value="UniProtKB-UniPathway"/>
</dbReference>
<keyword evidence="7 9" id="KW-0378">Hydrolase</keyword>
<comment type="pathway">
    <text evidence="3 7">Carbohydrate degradation; pentose phosphate pathway; D-ribulose 5-phosphate from D-glucose 6-phosphate (oxidative stage): step 2/3.</text>
</comment>
<evidence type="ECO:0000313" key="9">
    <source>
        <dbReference type="EMBL" id="RLQ23396.1"/>
    </source>
</evidence>
<dbReference type="Gene3D" id="3.40.50.1360">
    <property type="match status" value="1"/>
</dbReference>
<gene>
    <name evidence="7 9" type="primary">pgl</name>
    <name evidence="9" type="ORF">DWB85_02250</name>
</gene>
<dbReference type="PANTHER" id="PTHR11054">
    <property type="entry name" value="6-PHOSPHOGLUCONOLACTONASE"/>
    <property type="match status" value="1"/>
</dbReference>
<dbReference type="RefSeq" id="WP_117952574.1">
    <property type="nucleotide sequence ID" value="NZ_QRAN01000002.1"/>
</dbReference>
<reference evidence="9 10" key="1">
    <citation type="submission" date="2018-07" db="EMBL/GenBank/DDBJ databases">
        <title>Halioglobus sp. genome submission.</title>
        <authorList>
            <person name="Ye M.-Q."/>
            <person name="Du Z.-J."/>
        </authorList>
    </citation>
    <scope>NUCLEOTIDE SEQUENCE [LARGE SCALE GENOMIC DNA]</scope>
    <source>
        <strain evidence="9 10">U0301</strain>
    </source>
</reference>
<name>A0A3L7E1M6_9GAMM</name>
<dbReference type="GO" id="GO:0005975">
    <property type="term" value="P:carbohydrate metabolic process"/>
    <property type="evidence" value="ECO:0007669"/>
    <property type="project" value="UniProtKB-UniRule"/>
</dbReference>
<comment type="similarity">
    <text evidence="4 7">Belongs to the glucosamine/galactosamine-6-phosphate isomerase family. 6-phosphogluconolactonase subfamily.</text>
</comment>
<accession>A0A3L7E1M6</accession>
<dbReference type="InterPro" id="IPR039104">
    <property type="entry name" value="6PGL"/>
</dbReference>
<evidence type="ECO:0000256" key="5">
    <source>
        <dbReference type="ARBA" id="ARBA00013198"/>
    </source>
</evidence>
<sequence>MSELHHFSERSALDSALAAHIAGRLAADIRRRGSASLAVSGGSTPAGMFAALSRQQLAWEQVWITLVDERWVDPDSPDSNEKLVREQLLQNAAAAANFIGLKGSATEAAAGLAEVSARLDPLPLPLTCAVLGMGGDGHTASWFPRASNLAELLDPQGEALLACSDPVTAPHQRITFTLPAILAAGEIIIHITGEEKRAVLAEASDKGYPIAAISEQQDNPASIWWAP</sequence>
<protein>
    <recommendedName>
        <fullName evidence="6 7">6-phosphogluconolactonase</fullName>
        <shortName evidence="7">6PGL</shortName>
        <ecNumber evidence="5 7">3.1.1.31</ecNumber>
    </recommendedName>
</protein>
<dbReference type="Pfam" id="PF01182">
    <property type="entry name" value="Glucosamine_iso"/>
    <property type="match status" value="1"/>
</dbReference>
<feature type="domain" description="Glucosamine/galactosamine-6-phosphate isomerase" evidence="8">
    <location>
        <begin position="10"/>
        <end position="217"/>
    </location>
</feature>
<evidence type="ECO:0000313" key="10">
    <source>
        <dbReference type="Proteomes" id="UP000265509"/>
    </source>
</evidence>
<dbReference type="InterPro" id="IPR005900">
    <property type="entry name" value="6-phosphogluconolactonase_DevB"/>
</dbReference>
<dbReference type="EC" id="3.1.1.31" evidence="5 7"/>